<evidence type="ECO:0000256" key="1">
    <source>
        <dbReference type="PROSITE-ProRule" id="PRU00339"/>
    </source>
</evidence>
<dbReference type="STRING" id="268407.PWYN_12795"/>
<dbReference type="InterPro" id="IPR019734">
    <property type="entry name" value="TPR_rpt"/>
</dbReference>
<dbReference type="Pfam" id="PF09346">
    <property type="entry name" value="SMI1_KNR4"/>
    <property type="match status" value="1"/>
</dbReference>
<proteinExistence type="predicted"/>
<dbReference type="InterPro" id="IPR011990">
    <property type="entry name" value="TPR-like_helical_dom_sf"/>
</dbReference>
<accession>A0A098MDI2</accession>
<reference evidence="3 4" key="1">
    <citation type="submission" date="2014-08" db="EMBL/GenBank/DDBJ databases">
        <authorList>
            <person name="den Bakker H.C."/>
        </authorList>
    </citation>
    <scope>NUCLEOTIDE SEQUENCE [LARGE SCALE GENOMIC DNA]</scope>
    <source>
        <strain evidence="3 4">DSM 18334</strain>
    </source>
</reference>
<keyword evidence="1" id="KW-0802">TPR repeat</keyword>
<dbReference type="InterPro" id="IPR037883">
    <property type="entry name" value="Knr4/Smi1-like_sf"/>
</dbReference>
<organism evidence="3 4">
    <name type="scientific">Paenibacillus wynnii</name>
    <dbReference type="NCBI Taxonomy" id="268407"/>
    <lineage>
        <taxon>Bacteria</taxon>
        <taxon>Bacillati</taxon>
        <taxon>Bacillota</taxon>
        <taxon>Bacilli</taxon>
        <taxon>Bacillales</taxon>
        <taxon>Paenibacillaceae</taxon>
        <taxon>Paenibacillus</taxon>
    </lineage>
</organism>
<dbReference type="Gene3D" id="3.40.1580.10">
    <property type="entry name" value="SMI1/KNR4-like"/>
    <property type="match status" value="1"/>
</dbReference>
<reference evidence="3 4" key="2">
    <citation type="submission" date="2014-10" db="EMBL/GenBank/DDBJ databases">
        <title>Comparative genomics of the Paenibacillus odorifer group.</title>
        <authorList>
            <person name="Tsai Y.-C."/>
            <person name="Martin N."/>
            <person name="Korlach J."/>
            <person name="Wiedmann M."/>
        </authorList>
    </citation>
    <scope>NUCLEOTIDE SEQUENCE [LARGE SCALE GENOMIC DNA]</scope>
    <source>
        <strain evidence="3 4">DSM 18334</strain>
    </source>
</reference>
<feature type="repeat" description="TPR" evidence="1">
    <location>
        <begin position="69"/>
        <end position="102"/>
    </location>
</feature>
<evidence type="ECO:0000313" key="3">
    <source>
        <dbReference type="EMBL" id="KGE20113.1"/>
    </source>
</evidence>
<dbReference type="SUPFAM" id="SSF160631">
    <property type="entry name" value="SMI1/KNR4-like"/>
    <property type="match status" value="1"/>
</dbReference>
<dbReference type="EMBL" id="JQCR01000002">
    <property type="protein sequence ID" value="KGE20113.1"/>
    <property type="molecule type" value="Genomic_DNA"/>
</dbReference>
<gene>
    <name evidence="3" type="ORF">PWYN_12795</name>
</gene>
<evidence type="ECO:0000313" key="4">
    <source>
        <dbReference type="Proteomes" id="UP000029734"/>
    </source>
</evidence>
<comment type="caution">
    <text evidence="3">The sequence shown here is derived from an EMBL/GenBank/DDBJ whole genome shotgun (WGS) entry which is preliminary data.</text>
</comment>
<dbReference type="InterPro" id="IPR018958">
    <property type="entry name" value="Knr4/Smi1-like_dom"/>
</dbReference>
<dbReference type="SUPFAM" id="SSF48452">
    <property type="entry name" value="TPR-like"/>
    <property type="match status" value="1"/>
</dbReference>
<dbReference type="RefSeq" id="WP_036653760.1">
    <property type="nucleotide sequence ID" value="NZ_JQCR01000002.1"/>
</dbReference>
<dbReference type="AlphaFoldDB" id="A0A098MDI2"/>
<dbReference type="OrthoDB" id="8657476at2"/>
<dbReference type="PROSITE" id="PS50005">
    <property type="entry name" value="TPR"/>
    <property type="match status" value="1"/>
</dbReference>
<name>A0A098MDI2_9BACL</name>
<feature type="domain" description="Knr4/Smi1-like" evidence="2">
    <location>
        <begin position="151"/>
        <end position="289"/>
    </location>
</feature>
<dbReference type="SMART" id="SM00860">
    <property type="entry name" value="SMI1_KNR4"/>
    <property type="match status" value="1"/>
</dbReference>
<evidence type="ECO:0000259" key="2">
    <source>
        <dbReference type="SMART" id="SM00860"/>
    </source>
</evidence>
<keyword evidence="4" id="KW-1185">Reference proteome</keyword>
<dbReference type="Gene3D" id="1.25.40.10">
    <property type="entry name" value="Tetratricopeptide repeat domain"/>
    <property type="match status" value="1"/>
</dbReference>
<protein>
    <submittedName>
        <fullName evidence="3">Cell wall assembly protein</fullName>
    </submittedName>
</protein>
<sequence length="300" mass="34247">MRDDLLDQLGSWHEEDEYQEIIDAIMEIPPGDRDYVLTSHLGRALNNLGRYEDGLEQFLTIAEEGKEDPLWHYRIGVSYYYLEQYDQALKEFKMADKLEPDDEDTLEFIDWCRREKAKKPAKVVKAAIAAFDSSNFWNDSEDALEQYVSEPPTPELIASVEEELVFKLPAFYIDMMKLHNGGIPNNTHYPIEGDASGAKSHISVSGILGIGREKSLSLCGDLGSRYRIENGGYPEFGVVICDCSSEHEVVMLDYRSCGNDGEPEVVHVDRENNYKITYLAKNFETFIRGLVNEETYVTKQ</sequence>
<dbReference type="Proteomes" id="UP000029734">
    <property type="component" value="Unassembled WGS sequence"/>
</dbReference>
<dbReference type="eggNOG" id="COG0457">
    <property type="taxonomic scope" value="Bacteria"/>
</dbReference>